<keyword evidence="2" id="KW-1185">Reference proteome</keyword>
<sequence length="189" mass="20981">MIYTGTKGDWPFLRSAFRLATGFNCRRVCHLCDVPDWWNVKGEIQKVPADHIPSWPFKPGPASALRKLPMGHSARFARVDPAHTWSIVGIGKDFCASTILLCTRIGLFGTGSVENCLKRAYNTFQSYLVKAGKYSSIDDFSHKTLKCGKSWYNDFPSGLGKGHDAAIVGAWLSDFLPHVDSTKVEPCKL</sequence>
<evidence type="ECO:0000313" key="2">
    <source>
        <dbReference type="Proteomes" id="UP000649617"/>
    </source>
</evidence>
<gene>
    <name evidence="1" type="primary">Khdc3</name>
    <name evidence="1" type="ORF">SPIL2461_LOCUS17505</name>
</gene>
<proteinExistence type="predicted"/>
<dbReference type="Proteomes" id="UP000649617">
    <property type="component" value="Unassembled WGS sequence"/>
</dbReference>
<organism evidence="1 2">
    <name type="scientific">Symbiodinium pilosum</name>
    <name type="common">Dinoflagellate</name>
    <dbReference type="NCBI Taxonomy" id="2952"/>
    <lineage>
        <taxon>Eukaryota</taxon>
        <taxon>Sar</taxon>
        <taxon>Alveolata</taxon>
        <taxon>Dinophyceae</taxon>
        <taxon>Suessiales</taxon>
        <taxon>Symbiodiniaceae</taxon>
        <taxon>Symbiodinium</taxon>
    </lineage>
</organism>
<reference evidence="1" key="1">
    <citation type="submission" date="2021-02" db="EMBL/GenBank/DDBJ databases">
        <authorList>
            <person name="Dougan E. K."/>
            <person name="Rhodes N."/>
            <person name="Thang M."/>
            <person name="Chan C."/>
        </authorList>
    </citation>
    <scope>NUCLEOTIDE SEQUENCE</scope>
</reference>
<comment type="caution">
    <text evidence="1">The sequence shown here is derived from an EMBL/GenBank/DDBJ whole genome shotgun (WGS) entry which is preliminary data.</text>
</comment>
<protein>
    <submittedName>
        <fullName evidence="1">Khdc3 protein</fullName>
    </submittedName>
</protein>
<dbReference type="AlphaFoldDB" id="A0A812VXB3"/>
<dbReference type="EMBL" id="CAJNIZ010043205">
    <property type="protein sequence ID" value="CAE7653618.1"/>
    <property type="molecule type" value="Genomic_DNA"/>
</dbReference>
<name>A0A812VXB3_SYMPI</name>
<dbReference type="OrthoDB" id="425363at2759"/>
<accession>A0A812VXB3</accession>
<evidence type="ECO:0000313" key="1">
    <source>
        <dbReference type="EMBL" id="CAE7653618.1"/>
    </source>
</evidence>